<proteinExistence type="predicted"/>
<evidence type="ECO:0008006" key="4">
    <source>
        <dbReference type="Google" id="ProtNLM"/>
    </source>
</evidence>
<evidence type="ECO:0000313" key="2">
    <source>
        <dbReference type="EMBL" id="QOZ69113.1"/>
    </source>
</evidence>
<accession>A0AAE7THP2</accession>
<name>A0AAE7THP2_9BRAD</name>
<organism evidence="2 3">
    <name type="scientific">Bradyrhizobium arachidis</name>
    <dbReference type="NCBI Taxonomy" id="858423"/>
    <lineage>
        <taxon>Bacteria</taxon>
        <taxon>Pseudomonadati</taxon>
        <taxon>Pseudomonadota</taxon>
        <taxon>Alphaproteobacteria</taxon>
        <taxon>Hyphomicrobiales</taxon>
        <taxon>Nitrobacteraceae</taxon>
        <taxon>Bradyrhizobium</taxon>
    </lineage>
</organism>
<dbReference type="Proteomes" id="UP000594015">
    <property type="component" value="Chromosome"/>
</dbReference>
<reference evidence="2 3" key="1">
    <citation type="submission" date="2018-06" db="EMBL/GenBank/DDBJ databases">
        <title>Comparative genomics of Bradyrhizobium nodulating Arachidis hypogaea.</title>
        <authorList>
            <person name="Li Y."/>
        </authorList>
    </citation>
    <scope>NUCLEOTIDE SEQUENCE [LARGE SCALE GENOMIC DNA]</scope>
    <source>
        <strain evidence="2 3">CCBAU 051107</strain>
    </source>
</reference>
<protein>
    <recommendedName>
        <fullName evidence="4">SH3 domain-containing protein</fullName>
    </recommendedName>
</protein>
<gene>
    <name evidence="2" type="ORF">WN72_24435</name>
</gene>
<evidence type="ECO:0000256" key="1">
    <source>
        <dbReference type="SAM" id="Coils"/>
    </source>
</evidence>
<dbReference type="EMBL" id="CP030050">
    <property type="protein sequence ID" value="QOZ69113.1"/>
    <property type="molecule type" value="Genomic_DNA"/>
</dbReference>
<evidence type="ECO:0000313" key="3">
    <source>
        <dbReference type="Proteomes" id="UP000594015"/>
    </source>
</evidence>
<dbReference type="AlphaFoldDB" id="A0AAE7THP2"/>
<dbReference type="KEGG" id="barh:WN72_24435"/>
<dbReference type="PROSITE" id="PS51257">
    <property type="entry name" value="PROKAR_LIPOPROTEIN"/>
    <property type="match status" value="1"/>
</dbReference>
<dbReference type="InterPro" id="IPR007596">
    <property type="entry name" value="Pox_A_type_inc"/>
</dbReference>
<keyword evidence="1" id="KW-0175">Coiled coil</keyword>
<dbReference type="GO" id="GO:0016032">
    <property type="term" value="P:viral process"/>
    <property type="evidence" value="ECO:0007669"/>
    <property type="project" value="InterPro"/>
</dbReference>
<sequence>MRIAYSQHRPTEDLPMRFLGLTWVTLISFACIVCASHARAGEERSLAFEYERLDRLQRQVETLPAFREAERLRFEIRQLRRELDFVNSQRSSAPYGVPNRLEVDRLRSKIVDLENQLATNSKMIVDFREAAGGGASGRLFPGVSNRLAVFTFDDPHGTRLGDAVSFLLSKKLLFSAPVSSFAIVNYHEGVERSPAATASTGQTTYFDKVDAVTRDQGFLLAVWGRISRTEKGIRVESFLQVPADANQTKYMRQIRLPDAMGGGSLTARLKSDRVPIQRIDINVGEADGLKVAASQVAILRARANTESRVVGRLEGRYSIIGSDGDWVELQLSDGRRGWTSVESFCSGTCRKLLNIAEFTNAIVAIISGSTRSSLPSGLTRDAAAMSQELAAVASLPNNPNRAIEIAQTWIRSQKTAAPGFENVLAVAKMQNELVRASASGTAFSEVRLSKATVEQLIEPLVEASISDPSDRTIVKNLVPLFDYVGDTRRRDLAAEISSNLN</sequence>
<dbReference type="Pfam" id="PF04508">
    <property type="entry name" value="Pox_A_type_inc"/>
    <property type="match status" value="1"/>
</dbReference>
<feature type="coiled-coil region" evidence="1">
    <location>
        <begin position="69"/>
        <end position="123"/>
    </location>
</feature>